<dbReference type="Pfam" id="PF12697">
    <property type="entry name" value="Abhydrolase_6"/>
    <property type="match status" value="1"/>
</dbReference>
<dbReference type="Gene3D" id="3.40.50.1820">
    <property type="entry name" value="alpha/beta hydrolase"/>
    <property type="match status" value="1"/>
</dbReference>
<dbReference type="EMBL" id="CAFBMK010000159">
    <property type="protein sequence ID" value="CAB4930320.1"/>
    <property type="molecule type" value="Genomic_DNA"/>
</dbReference>
<sequence>MVSDATTAPDVLLVPGAFSGAWIYAGVVERLAAQDVRAQVVELPSVGGPSTGDGFGADVAAVRAALDALTAPVVLVAHSYGGSVITDAAAGPHPHVAELVYLCAAAPGSGGSMASATAAVTPEGQDSPIQVDEHGLASFPREVARQALFNDADDDRAAVALDQLRPQDMSGTDRPIATAAWTVLPYVDVSGTADLVPRAVHPDFAAGAAASVELPSGHCPQWTEPALVADLLAERVRTPR</sequence>
<dbReference type="PANTHER" id="PTHR37017:SF11">
    <property type="entry name" value="ESTERASE_LIPASE_THIOESTERASE DOMAIN-CONTAINING PROTEIN"/>
    <property type="match status" value="1"/>
</dbReference>
<reference evidence="2" key="1">
    <citation type="submission" date="2020-05" db="EMBL/GenBank/DDBJ databases">
        <authorList>
            <person name="Chiriac C."/>
            <person name="Salcher M."/>
            <person name="Ghai R."/>
            <person name="Kavagutti S V."/>
        </authorList>
    </citation>
    <scope>NUCLEOTIDE SEQUENCE</scope>
</reference>
<dbReference type="AlphaFoldDB" id="A0A6J7IHE4"/>
<proteinExistence type="predicted"/>
<dbReference type="InterPro" id="IPR052897">
    <property type="entry name" value="Sec-Metab_Biosynth_Hydrolase"/>
</dbReference>
<dbReference type="SUPFAM" id="SSF53474">
    <property type="entry name" value="alpha/beta-Hydrolases"/>
    <property type="match status" value="1"/>
</dbReference>
<feature type="domain" description="AB hydrolase-1" evidence="1">
    <location>
        <begin position="11"/>
        <end position="230"/>
    </location>
</feature>
<evidence type="ECO:0000313" key="2">
    <source>
        <dbReference type="EMBL" id="CAB4930320.1"/>
    </source>
</evidence>
<name>A0A6J7IHE4_9ZZZZ</name>
<evidence type="ECO:0000259" key="1">
    <source>
        <dbReference type="Pfam" id="PF12697"/>
    </source>
</evidence>
<organism evidence="2">
    <name type="scientific">freshwater metagenome</name>
    <dbReference type="NCBI Taxonomy" id="449393"/>
    <lineage>
        <taxon>unclassified sequences</taxon>
        <taxon>metagenomes</taxon>
        <taxon>ecological metagenomes</taxon>
    </lineage>
</organism>
<accession>A0A6J7IHE4</accession>
<protein>
    <submittedName>
        <fullName evidence="2">Unannotated protein</fullName>
    </submittedName>
</protein>
<gene>
    <name evidence="2" type="ORF">UFOPK3564_02335</name>
</gene>
<dbReference type="PANTHER" id="PTHR37017">
    <property type="entry name" value="AB HYDROLASE-1 DOMAIN-CONTAINING PROTEIN-RELATED"/>
    <property type="match status" value="1"/>
</dbReference>
<dbReference type="InterPro" id="IPR029058">
    <property type="entry name" value="AB_hydrolase_fold"/>
</dbReference>
<dbReference type="InterPro" id="IPR000073">
    <property type="entry name" value="AB_hydrolase_1"/>
</dbReference>